<comment type="caution">
    <text evidence="3">The sequence shown here is derived from an EMBL/GenBank/DDBJ whole genome shotgun (WGS) entry which is preliminary data.</text>
</comment>
<feature type="signal peptide" evidence="2">
    <location>
        <begin position="1"/>
        <end position="16"/>
    </location>
</feature>
<dbReference type="PRINTS" id="PR01217">
    <property type="entry name" value="PRICHEXTENSN"/>
</dbReference>
<protein>
    <submittedName>
        <fullName evidence="3">Uncharacterized protein</fullName>
    </submittedName>
</protein>
<feature type="region of interest" description="Disordered" evidence="1">
    <location>
        <begin position="22"/>
        <end position="127"/>
    </location>
</feature>
<accession>A0ABP1PPL1</accession>
<feature type="compositionally biased region" description="Low complexity" evidence="1">
    <location>
        <begin position="72"/>
        <end position="94"/>
    </location>
</feature>
<evidence type="ECO:0000313" key="4">
    <source>
        <dbReference type="Proteomes" id="UP001642540"/>
    </source>
</evidence>
<gene>
    <name evidence="3" type="ORF">ODALV1_LOCUS2330</name>
</gene>
<organism evidence="3 4">
    <name type="scientific">Orchesella dallaii</name>
    <dbReference type="NCBI Taxonomy" id="48710"/>
    <lineage>
        <taxon>Eukaryota</taxon>
        <taxon>Metazoa</taxon>
        <taxon>Ecdysozoa</taxon>
        <taxon>Arthropoda</taxon>
        <taxon>Hexapoda</taxon>
        <taxon>Collembola</taxon>
        <taxon>Entomobryomorpha</taxon>
        <taxon>Entomobryoidea</taxon>
        <taxon>Orchesellidae</taxon>
        <taxon>Orchesellinae</taxon>
        <taxon>Orchesella</taxon>
    </lineage>
</organism>
<name>A0ABP1PPL1_9HEXA</name>
<dbReference type="EMBL" id="CAXLJM020000007">
    <property type="protein sequence ID" value="CAL8072796.1"/>
    <property type="molecule type" value="Genomic_DNA"/>
</dbReference>
<evidence type="ECO:0000256" key="1">
    <source>
        <dbReference type="SAM" id="MobiDB-lite"/>
    </source>
</evidence>
<keyword evidence="4" id="KW-1185">Reference proteome</keyword>
<evidence type="ECO:0000256" key="2">
    <source>
        <dbReference type="SAM" id="SignalP"/>
    </source>
</evidence>
<dbReference type="Proteomes" id="UP001642540">
    <property type="component" value="Unassembled WGS sequence"/>
</dbReference>
<proteinExistence type="predicted"/>
<reference evidence="3 4" key="1">
    <citation type="submission" date="2024-08" db="EMBL/GenBank/DDBJ databases">
        <authorList>
            <person name="Cucini C."/>
            <person name="Frati F."/>
        </authorList>
    </citation>
    <scope>NUCLEOTIDE SEQUENCE [LARGE SCALE GENOMIC DNA]</scope>
</reference>
<feature type="compositionally biased region" description="Low complexity" evidence="1">
    <location>
        <begin position="41"/>
        <end position="54"/>
    </location>
</feature>
<feature type="compositionally biased region" description="Pro residues" evidence="1">
    <location>
        <begin position="55"/>
        <end position="71"/>
    </location>
</feature>
<keyword evidence="2" id="KW-0732">Signal</keyword>
<evidence type="ECO:0000313" key="3">
    <source>
        <dbReference type="EMBL" id="CAL8072796.1"/>
    </source>
</evidence>
<feature type="chain" id="PRO_5045588656" evidence="2">
    <location>
        <begin position="17"/>
        <end position="246"/>
    </location>
</feature>
<sequence length="246" mass="24453">MKFALVFTIVIVAVHGGSYRIRRQGGWSKPTTAPPPPPTTTPGWNPPETTTAPGWSPPPTTAPGWGPPPTTAPGWGPPETTTTPGWNPPETTTTAGWNPPPPTGWPSLPPPPPPPSGWGPPPPLPIGSSVVNLDADVAVVGAGWAGSSHGETVDATGNDAVQASVALASSGESLVDQNAAVVQVSSIDSNGAVGIQSVVGEQVADAIEGVAVYATGLTANVASTGWTGVAGQGASSAEGHNSVIIS</sequence>
<feature type="compositionally biased region" description="Pro residues" evidence="1">
    <location>
        <begin position="98"/>
        <end position="125"/>
    </location>
</feature>